<organism evidence="1 2">
    <name type="scientific">Aspergillus bertholletiae</name>
    <dbReference type="NCBI Taxonomy" id="1226010"/>
    <lineage>
        <taxon>Eukaryota</taxon>
        <taxon>Fungi</taxon>
        <taxon>Dikarya</taxon>
        <taxon>Ascomycota</taxon>
        <taxon>Pezizomycotina</taxon>
        <taxon>Eurotiomycetes</taxon>
        <taxon>Eurotiomycetidae</taxon>
        <taxon>Eurotiales</taxon>
        <taxon>Aspergillaceae</taxon>
        <taxon>Aspergillus</taxon>
        <taxon>Aspergillus subgen. Circumdati</taxon>
    </lineage>
</organism>
<dbReference type="AlphaFoldDB" id="A0A5N7BJ08"/>
<accession>A0A5N7BJ08</accession>
<dbReference type="EMBL" id="ML736168">
    <property type="protein sequence ID" value="KAE8381761.1"/>
    <property type="molecule type" value="Genomic_DNA"/>
</dbReference>
<dbReference type="Proteomes" id="UP000326198">
    <property type="component" value="Unassembled WGS sequence"/>
</dbReference>
<protein>
    <submittedName>
        <fullName evidence="1">Uncharacterized protein</fullName>
    </submittedName>
</protein>
<gene>
    <name evidence="1" type="ORF">BDV26DRAFT_289189</name>
</gene>
<reference evidence="1 2" key="1">
    <citation type="submission" date="2019-04" db="EMBL/GenBank/DDBJ databases">
        <title>Friends and foes A comparative genomics studyof 23 Aspergillus species from section Flavi.</title>
        <authorList>
            <consortium name="DOE Joint Genome Institute"/>
            <person name="Kjaerbolling I."/>
            <person name="Vesth T."/>
            <person name="Frisvad J.C."/>
            <person name="Nybo J.L."/>
            <person name="Theobald S."/>
            <person name="Kildgaard S."/>
            <person name="Isbrandt T."/>
            <person name="Kuo A."/>
            <person name="Sato A."/>
            <person name="Lyhne E.K."/>
            <person name="Kogle M.E."/>
            <person name="Wiebenga A."/>
            <person name="Kun R.S."/>
            <person name="Lubbers R.J."/>
            <person name="Makela M.R."/>
            <person name="Barry K."/>
            <person name="Chovatia M."/>
            <person name="Clum A."/>
            <person name="Daum C."/>
            <person name="Haridas S."/>
            <person name="He G."/>
            <person name="LaButti K."/>
            <person name="Lipzen A."/>
            <person name="Mondo S."/>
            <person name="Riley R."/>
            <person name="Salamov A."/>
            <person name="Simmons B.A."/>
            <person name="Magnuson J.K."/>
            <person name="Henrissat B."/>
            <person name="Mortensen U.H."/>
            <person name="Larsen T.O."/>
            <person name="Devries R.P."/>
            <person name="Grigoriev I.V."/>
            <person name="Machida M."/>
            <person name="Baker S.E."/>
            <person name="Andersen M.R."/>
        </authorList>
    </citation>
    <scope>NUCLEOTIDE SEQUENCE [LARGE SCALE GENOMIC DNA]</scope>
    <source>
        <strain evidence="1 2">IBT 29228</strain>
    </source>
</reference>
<proteinExistence type="predicted"/>
<evidence type="ECO:0000313" key="2">
    <source>
        <dbReference type="Proteomes" id="UP000326198"/>
    </source>
</evidence>
<sequence length="212" mass="24278">MINTKTLPNSDFGCLKFGSSKLYPFRCWVHARELRDAQQLMKGNTNAEDSANIPSLTVANLKDPSSFHNLWYRIHVLIADLKSFDKSTSHKRLDKIVDPSFIGEPYFTPIEAETIKKTVIDGKEFTQFMEEELNKRLDRHQKKRLESGDFRICAAHDLAPIMAQALGIDLKQLEKDKGFAHLVEEKGLHLGLGGWNGLKKKSFAPKNRRKRR</sequence>
<keyword evidence="2" id="KW-1185">Reference proteome</keyword>
<dbReference type="OrthoDB" id="2740448at2759"/>
<name>A0A5N7BJ08_9EURO</name>
<evidence type="ECO:0000313" key="1">
    <source>
        <dbReference type="EMBL" id="KAE8381761.1"/>
    </source>
</evidence>